<comment type="similarity">
    <text evidence="4">Belongs to the cytochrome P450 family.</text>
</comment>
<evidence type="ECO:0000256" key="14">
    <source>
        <dbReference type="ARBA" id="ARBA00023055"/>
    </source>
</evidence>
<dbReference type="STRING" id="1108050.A0A0B7FEU0"/>
<keyword evidence="16 18" id="KW-0472">Membrane</keyword>
<feature type="binding site" description="axial binding residue" evidence="17">
    <location>
        <position position="496"/>
    </location>
    <ligand>
        <name>heme</name>
        <dbReference type="ChEBI" id="CHEBI:30413"/>
    </ligand>
    <ligandPart>
        <name>Fe</name>
        <dbReference type="ChEBI" id="CHEBI:18248"/>
    </ligandPart>
</feature>
<dbReference type="EMBL" id="LN679101">
    <property type="protein sequence ID" value="CEL55439.1"/>
    <property type="molecule type" value="Genomic_DNA"/>
</dbReference>
<dbReference type="InterPro" id="IPR036396">
    <property type="entry name" value="Cyt_P450_sf"/>
</dbReference>
<dbReference type="PANTHER" id="PTHR24304:SF2">
    <property type="entry name" value="24-HYDROXYCHOLESTEROL 7-ALPHA-HYDROXYLASE"/>
    <property type="match status" value="1"/>
</dbReference>
<comment type="subcellular location">
    <subcellularLocation>
        <location evidence="2 18">Endoplasmic reticulum membrane</location>
        <topology evidence="2 18">Multi-pass membrane protein</topology>
    </subcellularLocation>
    <subcellularLocation>
        <location evidence="18">Golgi apparatus membrane</location>
        <topology evidence="18">Multi-pass membrane protein</topology>
    </subcellularLocation>
</comment>
<dbReference type="Gene3D" id="1.10.630.10">
    <property type="entry name" value="Cytochrome P450"/>
    <property type="match status" value="1"/>
</dbReference>
<dbReference type="OrthoDB" id="1055148at2759"/>
<gene>
    <name evidence="19" type="ORF">RSOLAG1IB_01451</name>
</gene>
<keyword evidence="12 17" id="KW-0408">Iron</keyword>
<keyword evidence="6 17" id="KW-0349">Heme</keyword>
<dbReference type="GO" id="GO:0005789">
    <property type="term" value="C:endoplasmic reticulum membrane"/>
    <property type="evidence" value="ECO:0007669"/>
    <property type="project" value="UniProtKB-SubCell"/>
</dbReference>
<dbReference type="GO" id="GO:0097036">
    <property type="term" value="P:regulation of plasma membrane sterol distribution"/>
    <property type="evidence" value="ECO:0007669"/>
    <property type="project" value="UniProtKB-UniRule"/>
</dbReference>
<comment type="function">
    <text evidence="18">Mediator of sterol homeostasis involved in sterol uptake, trafficking and distribution into membranes.</text>
</comment>
<evidence type="ECO:0000313" key="19">
    <source>
        <dbReference type="EMBL" id="CEL55439.1"/>
    </source>
</evidence>
<dbReference type="GO" id="GO:0006665">
    <property type="term" value="P:sphingolipid metabolic process"/>
    <property type="evidence" value="ECO:0007669"/>
    <property type="project" value="UniProtKB-UniRule"/>
</dbReference>
<comment type="function">
    <text evidence="18">Regulates also the sphingolipid metabolism.</text>
</comment>
<dbReference type="AlphaFoldDB" id="A0A0B7FEU0"/>
<sequence length="879" mass="98231">MSNPSAPLSALPILGAVAALPLPAIAALTVFVVIPIVAIALNVAWQLLIPRDPSLPPLVFHWVPIIGSAVAYGDDPLGFFFSCREKYGDLFTFVLLGRQMTVALGPKGSNFILGGKLSQVSAEEAYTHLTTPVFGKDVVYDVPNHVLMEQKKFVKFGLTTENFRAYVDMIVDETENNMIRKELSPESCPRDSQGWGCFHAFKKLAELTILTASRTLQGKEVRSNLDKSFAELYQDLDGGFTPINFLFPNLPLPSYWRRDRAQQKMSDFYVNIIQKRKTQSQGDEHDMIAALLNQHYKDGRALSDREVAHIMIALLMAGQHTSSATSSWALLHLADSPEVAEKLYEEQLKVFGNSDGSLRPLNYEELKDLPVMSAVIRETLRMHPPIHSIIRKCINDMVVPASLATPIGKANEGRTYVVPKGHYLLACPAIAQVDPRVWRDADKWDPLRWLDPTGAAAQAGSLYNDENGEKVDYGWGAVSKGTDSPYQPFGAGRHRCIGEQFANIQLGTILATIIRHMELRIEKRVPDHNYHTMIVLPKDPCGIRLVNNRLIDSRAPSFLCSSLSWIKDENTRMPICTQCTCPISHIYTVYQSMNNLRLEQCPNCLNFADPYVEHDALTLLLDLILLKREVYRHLLFNRGCEPRHIGQKGASDAKESPHLRLSRTKNPWRLVTQLGIGLIPVDATIRWRDTVDSLDCTRSFPQVLAACFLDTLVFHLGVTLASVLLLKSMDWFRITFNRSYSSKLGTRAVFRIPLVSLALFYSSLTKLFLLLLLSIWQSPSSSTTVDPVEPGAGLPNSISELELTPFVLSLLDVGYFDRAWVIRNLLGGMSAGFGLRVLLDCHPVLTTLVVLFGWCSKSLISRSVDYWTGMSTTLEYSIP</sequence>
<dbReference type="GO" id="GO:0005506">
    <property type="term" value="F:iron ion binding"/>
    <property type="evidence" value="ECO:0007669"/>
    <property type="project" value="InterPro"/>
</dbReference>
<evidence type="ECO:0000313" key="20">
    <source>
        <dbReference type="Proteomes" id="UP000059188"/>
    </source>
</evidence>
<keyword evidence="18" id="KW-0333">Golgi apparatus</keyword>
<evidence type="ECO:0000256" key="13">
    <source>
        <dbReference type="ARBA" id="ARBA00023033"/>
    </source>
</evidence>
<evidence type="ECO:0000256" key="10">
    <source>
        <dbReference type="ARBA" id="ARBA00022989"/>
    </source>
</evidence>
<evidence type="ECO:0000256" key="18">
    <source>
        <dbReference type="RuleBase" id="RU368065"/>
    </source>
</evidence>
<feature type="transmembrane region" description="Helical" evidence="18">
    <location>
        <begin position="55"/>
        <end position="73"/>
    </location>
</feature>
<dbReference type="PROSITE" id="PS00086">
    <property type="entry name" value="CYTOCHROME_P450"/>
    <property type="match status" value="1"/>
</dbReference>
<dbReference type="InterPro" id="IPR007290">
    <property type="entry name" value="Arv1"/>
</dbReference>
<name>A0A0B7FEU0_THACB</name>
<comment type="cofactor">
    <cofactor evidence="1 17">
        <name>heme</name>
        <dbReference type="ChEBI" id="CHEBI:30413"/>
    </cofactor>
</comment>
<dbReference type="GO" id="GO:0016705">
    <property type="term" value="F:oxidoreductase activity, acting on paired donors, with incorporation or reduction of molecular oxygen"/>
    <property type="evidence" value="ECO:0007669"/>
    <property type="project" value="InterPro"/>
</dbReference>
<evidence type="ECO:0000256" key="9">
    <source>
        <dbReference type="ARBA" id="ARBA00022824"/>
    </source>
</evidence>
<evidence type="ECO:0000256" key="15">
    <source>
        <dbReference type="ARBA" id="ARBA00023098"/>
    </source>
</evidence>
<evidence type="ECO:0000256" key="3">
    <source>
        <dbReference type="ARBA" id="ARBA00009187"/>
    </source>
</evidence>
<keyword evidence="19" id="KW-0808">Transferase</keyword>
<dbReference type="PRINTS" id="PR00385">
    <property type="entry name" value="P450"/>
</dbReference>
<comment type="similarity">
    <text evidence="3 18">Belongs to the ARV1 family.</text>
</comment>
<evidence type="ECO:0000256" key="1">
    <source>
        <dbReference type="ARBA" id="ARBA00001971"/>
    </source>
</evidence>
<proteinExistence type="inferred from homology"/>
<dbReference type="CDD" id="cd11042">
    <property type="entry name" value="CYP51-like"/>
    <property type="match status" value="1"/>
</dbReference>
<keyword evidence="20" id="KW-1185">Reference proteome</keyword>
<dbReference type="SUPFAM" id="SSF48264">
    <property type="entry name" value="Cytochrome P450"/>
    <property type="match status" value="1"/>
</dbReference>
<feature type="transmembrane region" description="Helical" evidence="18">
    <location>
        <begin position="833"/>
        <end position="854"/>
    </location>
</feature>
<dbReference type="Proteomes" id="UP000059188">
    <property type="component" value="Unassembled WGS sequence"/>
</dbReference>
<dbReference type="SMR" id="A0A0B7FEU0"/>
<evidence type="ECO:0000256" key="17">
    <source>
        <dbReference type="PIRSR" id="PIRSR602403-1"/>
    </source>
</evidence>
<keyword evidence="5 18" id="KW-0813">Transport</keyword>
<evidence type="ECO:0000256" key="6">
    <source>
        <dbReference type="ARBA" id="ARBA00022617"/>
    </source>
</evidence>
<accession>A0A0B7FEU0</accession>
<keyword evidence="15 18" id="KW-0443">Lipid metabolism</keyword>
<dbReference type="GO" id="GO:0020037">
    <property type="term" value="F:heme binding"/>
    <property type="evidence" value="ECO:0007669"/>
    <property type="project" value="InterPro"/>
</dbReference>
<dbReference type="GO" id="GO:0032259">
    <property type="term" value="P:methylation"/>
    <property type="evidence" value="ECO:0007669"/>
    <property type="project" value="UniProtKB-KW"/>
</dbReference>
<dbReference type="InterPro" id="IPR001128">
    <property type="entry name" value="Cyt_P450"/>
</dbReference>
<protein>
    <recommendedName>
        <fullName evidence="18">Protein ARV</fullName>
    </recommendedName>
</protein>
<dbReference type="InterPro" id="IPR050529">
    <property type="entry name" value="CYP450_sterol_14alpha_dmase"/>
</dbReference>
<dbReference type="GO" id="GO:0000139">
    <property type="term" value="C:Golgi membrane"/>
    <property type="evidence" value="ECO:0007669"/>
    <property type="project" value="UniProtKB-SubCell"/>
</dbReference>
<dbReference type="PANTHER" id="PTHR24304">
    <property type="entry name" value="CYTOCHROME P450 FAMILY 7"/>
    <property type="match status" value="1"/>
</dbReference>
<keyword evidence="14 18" id="KW-0445">Lipid transport</keyword>
<dbReference type="PRINTS" id="PR00465">
    <property type="entry name" value="EP450IV"/>
</dbReference>
<dbReference type="GO" id="GO:0016125">
    <property type="term" value="P:sterol metabolic process"/>
    <property type="evidence" value="ECO:0007669"/>
    <property type="project" value="UniProtKB-UniRule"/>
</dbReference>
<dbReference type="Pfam" id="PF04161">
    <property type="entry name" value="Arv1"/>
    <property type="match status" value="1"/>
</dbReference>
<keyword evidence="7 18" id="KW-0812">Transmembrane</keyword>
<dbReference type="FunFam" id="1.10.630.10:FF:000033">
    <property type="entry name" value="14-alpha sterol demethylase"/>
    <property type="match status" value="1"/>
</dbReference>
<dbReference type="Pfam" id="PF00067">
    <property type="entry name" value="p450"/>
    <property type="match status" value="1"/>
</dbReference>
<evidence type="ECO:0000256" key="2">
    <source>
        <dbReference type="ARBA" id="ARBA00004477"/>
    </source>
</evidence>
<keyword evidence="10 18" id="KW-1133">Transmembrane helix</keyword>
<feature type="transmembrane region" description="Helical" evidence="18">
    <location>
        <begin position="703"/>
        <end position="727"/>
    </location>
</feature>
<dbReference type="InterPro" id="IPR002403">
    <property type="entry name" value="Cyt_P450_E_grp-IV"/>
</dbReference>
<evidence type="ECO:0000256" key="5">
    <source>
        <dbReference type="ARBA" id="ARBA00022448"/>
    </source>
</evidence>
<keyword evidence="11 19" id="KW-0560">Oxidoreductase</keyword>
<evidence type="ECO:0000256" key="7">
    <source>
        <dbReference type="ARBA" id="ARBA00022692"/>
    </source>
</evidence>
<feature type="transmembrane region" description="Helical" evidence="18">
    <location>
        <begin position="748"/>
        <end position="776"/>
    </location>
</feature>
<reference evidence="19 20" key="1">
    <citation type="submission" date="2014-11" db="EMBL/GenBank/DDBJ databases">
        <authorList>
            <person name="Wibberg Daniel"/>
        </authorList>
    </citation>
    <scope>NUCLEOTIDE SEQUENCE [LARGE SCALE GENOMIC DNA]</scope>
    <source>
        <strain evidence="19">Rhizoctonia solani AG1-IB 7/3/14</strain>
    </source>
</reference>
<dbReference type="GO" id="GO:0004497">
    <property type="term" value="F:monooxygenase activity"/>
    <property type="evidence" value="ECO:0007669"/>
    <property type="project" value="UniProtKB-KW"/>
</dbReference>
<keyword evidence="8 17" id="KW-0479">Metal-binding</keyword>
<evidence type="ECO:0000256" key="12">
    <source>
        <dbReference type="ARBA" id="ARBA00023004"/>
    </source>
</evidence>
<dbReference type="GO" id="GO:0008168">
    <property type="term" value="F:methyltransferase activity"/>
    <property type="evidence" value="ECO:0007669"/>
    <property type="project" value="UniProtKB-KW"/>
</dbReference>
<evidence type="ECO:0000256" key="4">
    <source>
        <dbReference type="ARBA" id="ARBA00010617"/>
    </source>
</evidence>
<feature type="transmembrane region" description="Helical" evidence="18">
    <location>
        <begin position="20"/>
        <end position="43"/>
    </location>
</feature>
<keyword evidence="18" id="KW-0746">Sphingolipid metabolism</keyword>
<evidence type="ECO:0000256" key="8">
    <source>
        <dbReference type="ARBA" id="ARBA00022723"/>
    </source>
</evidence>
<evidence type="ECO:0000256" key="11">
    <source>
        <dbReference type="ARBA" id="ARBA00023002"/>
    </source>
</evidence>
<keyword evidence="19" id="KW-0489">Methyltransferase</keyword>
<keyword evidence="13" id="KW-0503">Monooxygenase</keyword>
<keyword evidence="9 18" id="KW-0256">Endoplasmic reticulum</keyword>
<organism evidence="19 20">
    <name type="scientific">Thanatephorus cucumeris (strain AG1-IB / isolate 7/3/14)</name>
    <name type="common">Lettuce bottom rot fungus</name>
    <name type="synonym">Rhizoctonia solani</name>
    <dbReference type="NCBI Taxonomy" id="1108050"/>
    <lineage>
        <taxon>Eukaryota</taxon>
        <taxon>Fungi</taxon>
        <taxon>Dikarya</taxon>
        <taxon>Basidiomycota</taxon>
        <taxon>Agaricomycotina</taxon>
        <taxon>Agaricomycetes</taxon>
        <taxon>Cantharellales</taxon>
        <taxon>Ceratobasidiaceae</taxon>
        <taxon>Rhizoctonia</taxon>
        <taxon>Rhizoctonia solani AG-1</taxon>
    </lineage>
</organism>
<dbReference type="GO" id="GO:0032366">
    <property type="term" value="P:intracellular sterol transport"/>
    <property type="evidence" value="ECO:0007669"/>
    <property type="project" value="UniProtKB-UniRule"/>
</dbReference>
<dbReference type="InterPro" id="IPR017972">
    <property type="entry name" value="Cyt_P450_CS"/>
</dbReference>
<evidence type="ECO:0000256" key="16">
    <source>
        <dbReference type="ARBA" id="ARBA00023136"/>
    </source>
</evidence>